<evidence type="ECO:0000259" key="2">
    <source>
        <dbReference type="Pfam" id="PF14244"/>
    </source>
</evidence>
<dbReference type="InterPro" id="IPR029472">
    <property type="entry name" value="Copia-like_N"/>
</dbReference>
<name>A0A2I0HLG2_PUNGR</name>
<dbReference type="Proteomes" id="UP000233551">
    <property type="component" value="Unassembled WGS sequence"/>
</dbReference>
<dbReference type="EMBL" id="PGOL01007519">
    <property type="protein sequence ID" value="PKI32559.1"/>
    <property type="molecule type" value="Genomic_DNA"/>
</dbReference>
<protein>
    <recommendedName>
        <fullName evidence="2">Retrotransposon Copia-like N-terminal domain-containing protein</fullName>
    </recommendedName>
</protein>
<keyword evidence="4" id="KW-1185">Reference proteome</keyword>
<evidence type="ECO:0000256" key="1">
    <source>
        <dbReference type="SAM" id="MobiDB-lite"/>
    </source>
</evidence>
<gene>
    <name evidence="3" type="ORF">CRG98_047057</name>
</gene>
<feature type="domain" description="Retrotransposon Copia-like N-terminal" evidence="2">
    <location>
        <begin position="26"/>
        <end position="71"/>
    </location>
</feature>
<feature type="region of interest" description="Disordered" evidence="1">
    <location>
        <begin position="133"/>
        <end position="168"/>
    </location>
</feature>
<evidence type="ECO:0000313" key="4">
    <source>
        <dbReference type="Proteomes" id="UP000233551"/>
    </source>
</evidence>
<dbReference type="Pfam" id="PF14244">
    <property type="entry name" value="Retrotran_gag_3"/>
    <property type="match status" value="1"/>
</dbReference>
<dbReference type="AlphaFoldDB" id="A0A2I0HLG2"/>
<sequence>MTNREDKVESSGKRMQDSAVYRIGSSNSTGVQITSCLLNDDNYLTWSRAMTIALTAEGKLRFVEGEIPRPPPVARSREAAHVPKGVIKLGAFAVKGASENREGQRKTTEGKPFCDHYGRPDHIKGSCWVLHGPPMEGNNKSKGKKVTGQGKQGPHGSWRAYGQLAGQQ</sequence>
<reference evidence="3 4" key="1">
    <citation type="submission" date="2017-11" db="EMBL/GenBank/DDBJ databases">
        <title>De-novo sequencing of pomegranate (Punica granatum L.) genome.</title>
        <authorList>
            <person name="Akparov Z."/>
            <person name="Amiraslanov A."/>
            <person name="Hajiyeva S."/>
            <person name="Abbasov M."/>
            <person name="Kaur K."/>
            <person name="Hamwieh A."/>
            <person name="Solovyev V."/>
            <person name="Salamov A."/>
            <person name="Braich B."/>
            <person name="Kosarev P."/>
            <person name="Mahmoud A."/>
            <person name="Hajiyev E."/>
            <person name="Babayeva S."/>
            <person name="Izzatullayeva V."/>
            <person name="Mammadov A."/>
            <person name="Mammadov A."/>
            <person name="Sharifova S."/>
            <person name="Ojaghi J."/>
            <person name="Eynullazada K."/>
            <person name="Bayramov B."/>
            <person name="Abdulazimova A."/>
            <person name="Shahmuradov I."/>
        </authorList>
    </citation>
    <scope>NUCLEOTIDE SEQUENCE [LARGE SCALE GENOMIC DNA]</scope>
    <source>
        <strain evidence="4">cv. AG2017</strain>
        <tissue evidence="3">Leaf</tissue>
    </source>
</reference>
<accession>A0A2I0HLG2</accession>
<proteinExistence type="predicted"/>
<comment type="caution">
    <text evidence="3">The sequence shown here is derived from an EMBL/GenBank/DDBJ whole genome shotgun (WGS) entry which is preliminary data.</text>
</comment>
<organism evidence="3 4">
    <name type="scientific">Punica granatum</name>
    <name type="common">Pomegranate</name>
    <dbReference type="NCBI Taxonomy" id="22663"/>
    <lineage>
        <taxon>Eukaryota</taxon>
        <taxon>Viridiplantae</taxon>
        <taxon>Streptophyta</taxon>
        <taxon>Embryophyta</taxon>
        <taxon>Tracheophyta</taxon>
        <taxon>Spermatophyta</taxon>
        <taxon>Magnoliopsida</taxon>
        <taxon>eudicotyledons</taxon>
        <taxon>Gunneridae</taxon>
        <taxon>Pentapetalae</taxon>
        <taxon>rosids</taxon>
        <taxon>malvids</taxon>
        <taxon>Myrtales</taxon>
        <taxon>Lythraceae</taxon>
        <taxon>Punica</taxon>
    </lineage>
</organism>
<evidence type="ECO:0000313" key="3">
    <source>
        <dbReference type="EMBL" id="PKI32559.1"/>
    </source>
</evidence>